<dbReference type="PANTHER" id="PTHR16305:SF35">
    <property type="entry name" value="TRANSCRIPTIONAL ACTIVATOR DOMAIN"/>
    <property type="match status" value="1"/>
</dbReference>
<dbReference type="Gene3D" id="3.40.50.300">
    <property type="entry name" value="P-loop containing nucleotide triphosphate hydrolases"/>
    <property type="match status" value="1"/>
</dbReference>
<dbReference type="Pfam" id="PF00196">
    <property type="entry name" value="GerE"/>
    <property type="match status" value="1"/>
</dbReference>
<dbReference type="Pfam" id="PF13191">
    <property type="entry name" value="AAA_16"/>
    <property type="match status" value="1"/>
</dbReference>
<dbReference type="Gene3D" id="1.10.10.10">
    <property type="entry name" value="Winged helix-like DNA-binding domain superfamily/Winged helix DNA-binding domain"/>
    <property type="match status" value="1"/>
</dbReference>
<evidence type="ECO:0000259" key="3">
    <source>
        <dbReference type="PROSITE" id="PS50043"/>
    </source>
</evidence>
<evidence type="ECO:0000313" key="4">
    <source>
        <dbReference type="EMBL" id="GAA4020485.1"/>
    </source>
</evidence>
<keyword evidence="5" id="KW-1185">Reference proteome</keyword>
<dbReference type="Gene3D" id="1.25.40.10">
    <property type="entry name" value="Tetratricopeptide repeat domain"/>
    <property type="match status" value="1"/>
</dbReference>
<feature type="domain" description="HTH luxR-type" evidence="3">
    <location>
        <begin position="897"/>
        <end position="961"/>
    </location>
</feature>
<dbReference type="InterPro" id="IPR041664">
    <property type="entry name" value="AAA_16"/>
</dbReference>
<accession>A0ABP7T3C7</accession>
<dbReference type="RefSeq" id="WP_344879394.1">
    <property type="nucleotide sequence ID" value="NZ_BAABAL010000018.1"/>
</dbReference>
<keyword evidence="1" id="KW-0547">Nucleotide-binding</keyword>
<evidence type="ECO:0000313" key="5">
    <source>
        <dbReference type="Proteomes" id="UP001501747"/>
    </source>
</evidence>
<dbReference type="InterPro" id="IPR036388">
    <property type="entry name" value="WH-like_DNA-bd_sf"/>
</dbReference>
<protein>
    <submittedName>
        <fullName evidence="4">AAA family ATPase</fullName>
    </submittedName>
</protein>
<name>A0ABP7T3C7_9PSEU</name>
<evidence type="ECO:0000256" key="1">
    <source>
        <dbReference type="ARBA" id="ARBA00022741"/>
    </source>
</evidence>
<comment type="caution">
    <text evidence="4">The sequence shown here is derived from an EMBL/GenBank/DDBJ whole genome shotgun (WGS) entry which is preliminary data.</text>
</comment>
<dbReference type="SMART" id="SM00421">
    <property type="entry name" value="HTH_LUXR"/>
    <property type="match status" value="1"/>
</dbReference>
<dbReference type="SUPFAM" id="SSF46894">
    <property type="entry name" value="C-terminal effector domain of the bipartite response regulators"/>
    <property type="match status" value="1"/>
</dbReference>
<dbReference type="SUPFAM" id="SSF52540">
    <property type="entry name" value="P-loop containing nucleoside triphosphate hydrolases"/>
    <property type="match status" value="1"/>
</dbReference>
<dbReference type="Proteomes" id="UP001501747">
    <property type="component" value="Unassembled WGS sequence"/>
</dbReference>
<dbReference type="SUPFAM" id="SSF48452">
    <property type="entry name" value="TPR-like"/>
    <property type="match status" value="1"/>
</dbReference>
<dbReference type="InterPro" id="IPR016032">
    <property type="entry name" value="Sig_transdc_resp-reg_C-effctor"/>
</dbReference>
<dbReference type="InterPro" id="IPR011990">
    <property type="entry name" value="TPR-like_helical_dom_sf"/>
</dbReference>
<dbReference type="CDD" id="cd06170">
    <property type="entry name" value="LuxR_C_like"/>
    <property type="match status" value="1"/>
</dbReference>
<dbReference type="SMART" id="SM00382">
    <property type="entry name" value="AAA"/>
    <property type="match status" value="1"/>
</dbReference>
<dbReference type="PRINTS" id="PR00038">
    <property type="entry name" value="HTHLUXR"/>
</dbReference>
<keyword evidence="2" id="KW-0067">ATP-binding</keyword>
<sequence>MSEKHRYDIVVPTENIAPPVRSPTHGGTMRLIERDGELAAQSAALAEAEAGRGSVLLVEGAPGIGKTALVRAAGEQARERRFGVFTAVGGELDQELPFAVVRQMLEPALLLADAAARAELLADAAGLAAPVFGLGGERVENAVGNVVHGLYWLCSNLADRAPVLLVVDDVHWADEASLRFLSHLARRIADLPVLLLVAGRPGRMLDDFVARALSGVPPRTLCPEPLSADGVGTLVRRNLDAEAEDAFCRACATATGGNPFLLAEALTSLRADGVRPVADEAHRVENLRPDTISRTVLARIARLGPDAVRLARAVAVLGQNADLRHVAQLAELTVPAAATLADTLTREAIFAPGRPVGFVHPLVRTAVYLDSSEVLRASEHKRAALVLAKGEVGGEHLAPHLLVAEPESDPWVVETLNSAASTALGRGAPEPAAAFLRRALAEPPVPAQRGSLFATFGRTLGMANRPVEAAEALREAISLAEHPMQRVGLLFELGFVMLLIGRGREAVEAFRAAHAVVDQLDVDLSSQLSVALALADFTNIEPPSAWVRRLDEAATGLSGEGELDRMIMGLLAFGASATGDRPAGEVARLARSAATGPLPPRDQWMLVNMASSALAISDHLPEALEVLDRGLDEARRLGDASEFRYLSVLRSHTGLFAGRLREAEADGRAALDLWGESRPRDTPLAAAVLVEALLDRGALAEAQQVLTERGLDGEQPFDLLIGHFVLLARGRLRLQQNRAAEAVADLHHCGDKLFEHGYTNPSFAPWRPEAALAHLALGDIETAGRLAEQDLELARAFEAPRQIAMALRAGAAVSGGRAGLDALEEAVTILESSPAELEKARCLVEYGAAMRRAGQRKQAQEPLRQGLDVAARCGARLVVAQAREELAAAGARPRREMLTGRESLTSSELRIARLAADGATNKEIAQTLFLSRRTVEIHLTNTYRKLDITSRQALKPALDPEP</sequence>
<dbReference type="PROSITE" id="PS50043">
    <property type="entry name" value="HTH_LUXR_2"/>
    <property type="match status" value="1"/>
</dbReference>
<gene>
    <name evidence="4" type="ORF">GCM10022247_50640</name>
</gene>
<dbReference type="EMBL" id="BAABAL010000018">
    <property type="protein sequence ID" value="GAA4020485.1"/>
    <property type="molecule type" value="Genomic_DNA"/>
</dbReference>
<dbReference type="InterPro" id="IPR000792">
    <property type="entry name" value="Tscrpt_reg_LuxR_C"/>
</dbReference>
<proteinExistence type="predicted"/>
<organism evidence="4 5">
    <name type="scientific">Allokutzneria multivorans</name>
    <dbReference type="NCBI Taxonomy" id="1142134"/>
    <lineage>
        <taxon>Bacteria</taxon>
        <taxon>Bacillati</taxon>
        <taxon>Actinomycetota</taxon>
        <taxon>Actinomycetes</taxon>
        <taxon>Pseudonocardiales</taxon>
        <taxon>Pseudonocardiaceae</taxon>
        <taxon>Allokutzneria</taxon>
    </lineage>
</organism>
<reference evidence="5" key="1">
    <citation type="journal article" date="2019" name="Int. J. Syst. Evol. Microbiol.">
        <title>The Global Catalogue of Microorganisms (GCM) 10K type strain sequencing project: providing services to taxonomists for standard genome sequencing and annotation.</title>
        <authorList>
            <consortium name="The Broad Institute Genomics Platform"/>
            <consortium name="The Broad Institute Genome Sequencing Center for Infectious Disease"/>
            <person name="Wu L."/>
            <person name="Ma J."/>
        </authorList>
    </citation>
    <scope>NUCLEOTIDE SEQUENCE [LARGE SCALE GENOMIC DNA]</scope>
    <source>
        <strain evidence="5">JCM 17342</strain>
    </source>
</reference>
<dbReference type="PANTHER" id="PTHR16305">
    <property type="entry name" value="TESTICULAR SOLUBLE ADENYLYL CYCLASE"/>
    <property type="match status" value="1"/>
</dbReference>
<dbReference type="InterPro" id="IPR003593">
    <property type="entry name" value="AAA+_ATPase"/>
</dbReference>
<evidence type="ECO:0000256" key="2">
    <source>
        <dbReference type="ARBA" id="ARBA00022840"/>
    </source>
</evidence>
<dbReference type="InterPro" id="IPR027417">
    <property type="entry name" value="P-loop_NTPase"/>
</dbReference>
<dbReference type="PROSITE" id="PS00622">
    <property type="entry name" value="HTH_LUXR_1"/>
    <property type="match status" value="1"/>
</dbReference>